<evidence type="ECO:0000256" key="1">
    <source>
        <dbReference type="ARBA" id="ARBA00009091"/>
    </source>
</evidence>
<dbReference type="PANTHER" id="PTHR35089">
    <property type="entry name" value="CHAPERONE PROTEIN SKP"/>
    <property type="match status" value="1"/>
</dbReference>
<dbReference type="GO" id="GO:0005829">
    <property type="term" value="C:cytosol"/>
    <property type="evidence" value="ECO:0007669"/>
    <property type="project" value="TreeGrafter"/>
</dbReference>
<dbReference type="Pfam" id="PF03938">
    <property type="entry name" value="OmpH"/>
    <property type="match status" value="1"/>
</dbReference>
<sequence length="199" mass="23503">MLKIKFFFLLIFFSVFTFAQRFGYVDTDYVLSNLPAYGNAQKQLETQANNWAKELENLQFVLEQMQQELETERILLTNEKIKEKEDKIQEKKEEIKKLQIKRYGPDGDMINTRKKLVKPIQDQVYNAVNKVAKRRNYSFVFDKANGDLIMIYSDPKFDISEEVLKTLAPDLKSSKGQRQNNYNKEKNNNSINEKINLKK</sequence>
<evidence type="ECO:0000256" key="3">
    <source>
        <dbReference type="SAM" id="Coils"/>
    </source>
</evidence>
<comment type="similarity">
    <text evidence="1">Belongs to the Skp family.</text>
</comment>
<dbReference type="GO" id="GO:0050821">
    <property type="term" value="P:protein stabilization"/>
    <property type="evidence" value="ECO:0007669"/>
    <property type="project" value="TreeGrafter"/>
</dbReference>
<dbReference type="SMART" id="SM00935">
    <property type="entry name" value="OmpH"/>
    <property type="match status" value="1"/>
</dbReference>
<proteinExistence type="inferred from homology"/>
<dbReference type="SUPFAM" id="SSF111384">
    <property type="entry name" value="OmpH-like"/>
    <property type="match status" value="1"/>
</dbReference>
<protein>
    <submittedName>
        <fullName evidence="6">OmpH family outer membrane protein</fullName>
    </submittedName>
</protein>
<keyword evidence="2 5" id="KW-0732">Signal</keyword>
<dbReference type="OrthoDB" id="9788552at2"/>
<dbReference type="InterPro" id="IPR005632">
    <property type="entry name" value="Chaperone_Skp"/>
</dbReference>
<name>A0A410JTR2_ORNRH</name>
<dbReference type="GO" id="GO:0051082">
    <property type="term" value="F:unfolded protein binding"/>
    <property type="evidence" value="ECO:0007669"/>
    <property type="project" value="InterPro"/>
</dbReference>
<reference evidence="6 7" key="1">
    <citation type="submission" date="2019-01" db="EMBL/GenBank/DDBJ databases">
        <title>Whole Genome of Ornithobacterium rhinotracheale FARPER-174b.</title>
        <authorList>
            <person name="Tataje-Lavanda L.A."/>
            <person name="Montalvan A."/>
            <person name="Montesinos R."/>
            <person name="Zimic M."/>
            <person name="Fernandez-Sanchez M."/>
            <person name="Fernandez-Diaz M."/>
        </authorList>
    </citation>
    <scope>NUCLEOTIDE SEQUENCE [LARGE SCALE GENOMIC DNA]</scope>
    <source>
        <strain evidence="6 7">FARPER-174b</strain>
    </source>
</reference>
<evidence type="ECO:0000256" key="4">
    <source>
        <dbReference type="SAM" id="MobiDB-lite"/>
    </source>
</evidence>
<dbReference type="Proteomes" id="UP000287701">
    <property type="component" value="Chromosome"/>
</dbReference>
<evidence type="ECO:0000256" key="2">
    <source>
        <dbReference type="ARBA" id="ARBA00022729"/>
    </source>
</evidence>
<keyword evidence="3" id="KW-0175">Coiled coil</keyword>
<dbReference type="EMBL" id="CP035107">
    <property type="protein sequence ID" value="QAR31584.1"/>
    <property type="molecule type" value="Genomic_DNA"/>
</dbReference>
<evidence type="ECO:0000256" key="5">
    <source>
        <dbReference type="SAM" id="SignalP"/>
    </source>
</evidence>
<dbReference type="AlphaFoldDB" id="A0A410JTR2"/>
<feature type="chain" id="PRO_5019307493" evidence="5">
    <location>
        <begin position="20"/>
        <end position="199"/>
    </location>
</feature>
<gene>
    <name evidence="6" type="ORF">EQP59_09650</name>
</gene>
<dbReference type="RefSeq" id="WP_128501990.1">
    <property type="nucleotide sequence ID" value="NZ_CP035107.1"/>
</dbReference>
<accession>A0A410JTR2</accession>
<feature type="compositionally biased region" description="Low complexity" evidence="4">
    <location>
        <begin position="188"/>
        <end position="199"/>
    </location>
</feature>
<feature type="coiled-coil region" evidence="3">
    <location>
        <begin position="41"/>
        <end position="101"/>
    </location>
</feature>
<evidence type="ECO:0000313" key="6">
    <source>
        <dbReference type="EMBL" id="QAR31584.1"/>
    </source>
</evidence>
<feature type="region of interest" description="Disordered" evidence="4">
    <location>
        <begin position="170"/>
        <end position="199"/>
    </location>
</feature>
<feature type="signal peptide" evidence="5">
    <location>
        <begin position="1"/>
        <end position="19"/>
    </location>
</feature>
<evidence type="ECO:0000313" key="7">
    <source>
        <dbReference type="Proteomes" id="UP000287701"/>
    </source>
</evidence>
<dbReference type="InterPro" id="IPR024930">
    <property type="entry name" value="Skp_dom_sf"/>
</dbReference>
<dbReference type="Gene3D" id="3.30.910.20">
    <property type="entry name" value="Skp domain"/>
    <property type="match status" value="1"/>
</dbReference>
<organism evidence="6 7">
    <name type="scientific">Ornithobacterium rhinotracheale</name>
    <dbReference type="NCBI Taxonomy" id="28251"/>
    <lineage>
        <taxon>Bacteria</taxon>
        <taxon>Pseudomonadati</taxon>
        <taxon>Bacteroidota</taxon>
        <taxon>Flavobacteriia</taxon>
        <taxon>Flavobacteriales</taxon>
        <taxon>Weeksellaceae</taxon>
        <taxon>Ornithobacterium</taxon>
    </lineage>
</organism>
<dbReference type="PANTHER" id="PTHR35089:SF1">
    <property type="entry name" value="CHAPERONE PROTEIN SKP"/>
    <property type="match status" value="1"/>
</dbReference>